<proteinExistence type="predicted"/>
<sequence length="142" mass="16972">MARPIKLHALRVAEEWDNNGLPKPPGYRGHHDTWEIWDLKKVLGRCAGDDGDLTFDSENARVTREEERAYIDLFKHPRIGKNGYRTVWYRDRMRWNIAMALMQILRPQRPTYMMTWQVEFIERALRGDFVPNWLIVRKFSGL</sequence>
<dbReference type="EMBL" id="LVLJ01003591">
    <property type="protein sequence ID" value="OAE20671.1"/>
    <property type="molecule type" value="Genomic_DNA"/>
</dbReference>
<evidence type="ECO:0000313" key="1">
    <source>
        <dbReference type="EMBL" id="OAE20671.1"/>
    </source>
</evidence>
<reference evidence="1" key="1">
    <citation type="submission" date="2016-03" db="EMBL/GenBank/DDBJ databases">
        <title>Mechanisms controlling the formation of the plant cell surface in tip-growing cells are functionally conserved among land plants.</title>
        <authorList>
            <person name="Honkanen S."/>
            <person name="Jones V.A."/>
            <person name="Morieri G."/>
            <person name="Champion C."/>
            <person name="Hetherington A.J."/>
            <person name="Kelly S."/>
            <person name="Saint-Marcoux D."/>
            <person name="Proust H."/>
            <person name="Prescott H."/>
            <person name="Dolan L."/>
        </authorList>
    </citation>
    <scope>NUCLEOTIDE SEQUENCE [LARGE SCALE GENOMIC DNA]</scope>
    <source>
        <tissue evidence="1">Whole gametophyte</tissue>
    </source>
</reference>
<dbReference type="Proteomes" id="UP000077202">
    <property type="component" value="Unassembled WGS sequence"/>
</dbReference>
<name>A0A176VK29_MARPO</name>
<accession>A0A176VK29</accession>
<gene>
    <name evidence="1" type="ORF">AXG93_154s1450</name>
</gene>
<organism evidence="1 2">
    <name type="scientific">Marchantia polymorpha subsp. ruderalis</name>
    <dbReference type="NCBI Taxonomy" id="1480154"/>
    <lineage>
        <taxon>Eukaryota</taxon>
        <taxon>Viridiplantae</taxon>
        <taxon>Streptophyta</taxon>
        <taxon>Embryophyta</taxon>
        <taxon>Marchantiophyta</taxon>
        <taxon>Marchantiopsida</taxon>
        <taxon>Marchantiidae</taxon>
        <taxon>Marchantiales</taxon>
        <taxon>Marchantiaceae</taxon>
        <taxon>Marchantia</taxon>
    </lineage>
</organism>
<evidence type="ECO:0000313" key="2">
    <source>
        <dbReference type="Proteomes" id="UP000077202"/>
    </source>
</evidence>
<dbReference type="AlphaFoldDB" id="A0A176VK29"/>
<keyword evidence="2" id="KW-1185">Reference proteome</keyword>
<comment type="caution">
    <text evidence="1">The sequence shown here is derived from an EMBL/GenBank/DDBJ whole genome shotgun (WGS) entry which is preliminary data.</text>
</comment>
<protein>
    <submittedName>
        <fullName evidence="1">Uncharacterized protein</fullName>
    </submittedName>
</protein>